<dbReference type="SMART" id="SM00823">
    <property type="entry name" value="PKS_PP"/>
    <property type="match status" value="5"/>
</dbReference>
<dbReference type="Pfam" id="PF16197">
    <property type="entry name" value="KAsynt_C_assoc"/>
    <property type="match status" value="1"/>
</dbReference>
<feature type="domain" description="Carrier" evidence="12">
    <location>
        <begin position="1762"/>
        <end position="1839"/>
    </location>
</feature>
<keyword evidence="7" id="KW-0597">Phosphoprotein</keyword>
<dbReference type="Pfam" id="PF08659">
    <property type="entry name" value="KR"/>
    <property type="match status" value="2"/>
</dbReference>
<evidence type="ECO:0000256" key="9">
    <source>
        <dbReference type="ARBA" id="ARBA00022737"/>
    </source>
</evidence>
<evidence type="ECO:0000256" key="11">
    <source>
        <dbReference type="SAM" id="MobiDB-lite"/>
    </source>
</evidence>
<dbReference type="InterPro" id="IPR020807">
    <property type="entry name" value="PKS_DH"/>
</dbReference>
<comment type="pathway">
    <text evidence="3">Lipid metabolism; fatty acid biosynthesis.</text>
</comment>
<dbReference type="Gene3D" id="3.10.129.110">
    <property type="entry name" value="Polyketide synthase dehydratase"/>
    <property type="match status" value="2"/>
</dbReference>
<dbReference type="Pfam" id="PF22336">
    <property type="entry name" value="RhiE-like_linker"/>
    <property type="match status" value="2"/>
</dbReference>
<dbReference type="SUPFAM" id="SSF53901">
    <property type="entry name" value="Thiolase-like"/>
    <property type="match status" value="3"/>
</dbReference>
<dbReference type="InterPro" id="IPR057326">
    <property type="entry name" value="KR_dom"/>
</dbReference>
<feature type="domain" description="Ketosynthase family 3 (KS3)" evidence="13">
    <location>
        <begin position="1903"/>
        <end position="2324"/>
    </location>
</feature>
<feature type="region of interest" description="C-terminal hotdog fold" evidence="10">
    <location>
        <begin position="129"/>
        <end position="284"/>
    </location>
</feature>
<evidence type="ECO:0000256" key="7">
    <source>
        <dbReference type="ARBA" id="ARBA00022553"/>
    </source>
</evidence>
<dbReference type="Gene3D" id="1.10.1240.100">
    <property type="match status" value="3"/>
</dbReference>
<dbReference type="SMART" id="SM00826">
    <property type="entry name" value="PKS_DH"/>
    <property type="match status" value="1"/>
</dbReference>
<dbReference type="InterPro" id="IPR018201">
    <property type="entry name" value="Ketoacyl_synth_AS"/>
</dbReference>
<protein>
    <submittedName>
        <fullName evidence="15">Acyl carrier protein</fullName>
    </submittedName>
</protein>
<evidence type="ECO:0000313" key="16">
    <source>
        <dbReference type="Proteomes" id="UP001152485"/>
    </source>
</evidence>
<dbReference type="SMART" id="SM01294">
    <property type="entry name" value="PKS_PP_betabranch"/>
    <property type="match status" value="3"/>
</dbReference>
<dbReference type="Pfam" id="PF00109">
    <property type="entry name" value="ketoacyl-synt"/>
    <property type="match status" value="3"/>
</dbReference>
<dbReference type="InterPro" id="IPR049552">
    <property type="entry name" value="PKS_DH_N"/>
</dbReference>
<feature type="domain" description="Carrier" evidence="12">
    <location>
        <begin position="2957"/>
        <end position="3033"/>
    </location>
</feature>
<dbReference type="InterPro" id="IPR014030">
    <property type="entry name" value="Ketoacyl_synth_N"/>
</dbReference>
<dbReference type="CDD" id="cd08953">
    <property type="entry name" value="KR_2_SDR_x"/>
    <property type="match status" value="2"/>
</dbReference>
<dbReference type="InterPro" id="IPR020841">
    <property type="entry name" value="PKS_Beta-ketoAc_synthase_dom"/>
</dbReference>
<dbReference type="InterPro" id="IPR049900">
    <property type="entry name" value="PKS_mFAS_DH"/>
</dbReference>
<dbReference type="PROSITE" id="PS00606">
    <property type="entry name" value="KS3_1"/>
    <property type="match status" value="1"/>
</dbReference>
<feature type="region of interest" description="C-terminal hotdog fold" evidence="10">
    <location>
        <begin position="3834"/>
        <end position="3988"/>
    </location>
</feature>
<evidence type="ECO:0000259" key="12">
    <source>
        <dbReference type="PROSITE" id="PS50075"/>
    </source>
</evidence>
<dbReference type="RefSeq" id="WP_261595304.1">
    <property type="nucleotide sequence ID" value="NZ_CAMAPD010000030.1"/>
</dbReference>
<comment type="caution">
    <text evidence="15">The sequence shown here is derived from an EMBL/GenBank/DDBJ whole genome shotgun (WGS) entry which is preliminary data.</text>
</comment>
<dbReference type="InterPro" id="IPR020806">
    <property type="entry name" value="PKS_PP-bd"/>
</dbReference>
<organism evidence="15 16">
    <name type="scientific">Pseudoalteromonas holothuriae</name>
    <dbReference type="NCBI Taxonomy" id="2963714"/>
    <lineage>
        <taxon>Bacteria</taxon>
        <taxon>Pseudomonadati</taxon>
        <taxon>Pseudomonadota</taxon>
        <taxon>Gammaproteobacteria</taxon>
        <taxon>Alteromonadales</taxon>
        <taxon>Pseudoalteromonadaceae</taxon>
        <taxon>Pseudoalteromonas</taxon>
    </lineage>
</organism>
<feature type="domain" description="PKS/mFAS DH" evidence="14">
    <location>
        <begin position="3700"/>
        <end position="3988"/>
    </location>
</feature>
<evidence type="ECO:0000256" key="6">
    <source>
        <dbReference type="ARBA" id="ARBA00022490"/>
    </source>
</evidence>
<dbReference type="SUPFAM" id="SSF51735">
    <property type="entry name" value="NAD(P)-binding Rossmann-fold domains"/>
    <property type="match status" value="2"/>
</dbReference>
<dbReference type="PROSITE" id="PS50075">
    <property type="entry name" value="CARRIER"/>
    <property type="match status" value="5"/>
</dbReference>
<evidence type="ECO:0000256" key="3">
    <source>
        <dbReference type="ARBA" id="ARBA00005194"/>
    </source>
</evidence>
<feature type="compositionally biased region" description="Polar residues" evidence="11">
    <location>
        <begin position="288"/>
        <end position="299"/>
    </location>
</feature>
<feature type="region of interest" description="N-terminal hotdog fold" evidence="10">
    <location>
        <begin position="3700"/>
        <end position="3821"/>
    </location>
</feature>
<dbReference type="Gene3D" id="3.40.50.720">
    <property type="entry name" value="NAD(P)-binding Rossmann-like Domain"/>
    <property type="match status" value="2"/>
</dbReference>
<comment type="similarity">
    <text evidence="4">Belongs to the short-chain dehydrogenases/reductases (SDR) family.</text>
</comment>
<dbReference type="InterPro" id="IPR036736">
    <property type="entry name" value="ACP-like_sf"/>
</dbReference>
<feature type="active site" description="Proton donor; for dehydratase activity" evidence="10">
    <location>
        <position position="190"/>
    </location>
</feature>
<dbReference type="PROSITE" id="PS00012">
    <property type="entry name" value="PHOSPHOPANTETHEINE"/>
    <property type="match status" value="3"/>
</dbReference>
<accession>A0ABN8URL4</accession>
<dbReference type="SMART" id="SM00825">
    <property type="entry name" value="PKS_KS"/>
    <property type="match status" value="3"/>
</dbReference>
<evidence type="ECO:0000259" key="14">
    <source>
        <dbReference type="PROSITE" id="PS52019"/>
    </source>
</evidence>
<dbReference type="PANTHER" id="PTHR43775">
    <property type="entry name" value="FATTY ACID SYNTHASE"/>
    <property type="match status" value="1"/>
</dbReference>
<dbReference type="Pfam" id="PF02801">
    <property type="entry name" value="Ketoacyl-synt_C"/>
    <property type="match status" value="3"/>
</dbReference>
<sequence length="4015" mass="442698">MDKNYNEVKHYISCDNPIITDHKIHGVKTLPGVVLIDIVCRTLRKLYSTEWFEFNNVVFKRPVVAAQENHQYVVVAIVKHDMQYDITVTSYDKDNPEVIRENMSCQVLLVDKHKATKVLDVDSFIAQSESVIDLADVYALAHSNGIEHDAFMKTSGKVYLTEQQELMEISLSTAAEVFRDKFYIHPAFLDSATFAGTALLLSALSQNKNEERTPYIPFVIEKIRLNGSFPDTIYVHTNLAQQSENKSDKSDIHYKDICIVDASGVEIAKITRLTTKRIRSPKDIQQPLEATSSHNNVDTKSSEDTSIEAFIRHHIGTLLQADPQALNGTTGFYDLGLDSAQLLLVVQLLEQASGKQFYPTLLFEFNTINSLVAHLQDELGSAFRLESATVQVDVVSSQLLDENSLATFEGRNALVRQFWKQTELPLTGIISVDKKRFIVIDEDDLILVPLTAQYFDCEELFILRSSAPEPLSIVQDKYGQLLKITQQLMKNKSLGHFALQVVASTAINDTLISMLSSLLKTVMQEHAGCTTQLVRFDVEAFESLHKKLSDEIQYFSSDAQEVLYNTPLATRYVRALTECQVEQSETPYKAGGVYVITGGMGGIGQLLTRHLCDQVPCTVVVLSRSVVEKVSQRIGDNTDIHYMQTDVTDQANLSACFHHIRETFGAINGVFHCAAVLNDQLIVSKQNDVSSAVFAPKLQGTVNLDTVTQQDKLDFFVLFSSLAALSGNVGQSDYAAANAFLGAFSRSRNSLVKHSERGGYTVAIDWPYWSEGGMSISQDKLQNIFENSGMLPLPSSQGWETLQRIIADASHSQIGVFYASDESLQRILHPYNEAVDCLETIPDITQNRSTTSNLEPAVCRDIAVVGMAGRFPQSPTIKDFADNLQVGRDCITGTPHERWQNYDFSFAMDDYCDQGGYIDDIEQFDPVFFRLSPKHAISLDPQARLFLETAWQACQDAGLPLTVSQPNGHQEKPNVGVFVGVFWSHYELFSAELAERGSQFALGTSASSVANLVSYCLNLKGPSVALDSMCSSSLSSVHFAVESLRRGECQYALAGGVNLVCHPHKFKFLREAGFLSSDLRCRAFGSDGDGYVPGEGVGAVLLMGKQDALRLGYPIHGVIKGSALNHSGRTAGLSVPEPNAQADVITRALQDADVSAQTISYVEAHGTGTSLGDPVEIEGLSKAYRQWTDKKQFCAIGSVKSNIGHLEAAAGIAGLIKVLLQLKSDEIFPSLYTETLNPLIAFANSPFYVAQSTQAWGESKENRSQIPRRAAVSAFGASGSNAHLIVEAHDVNVEPSSYLAKHIPDTHLVIMSARDEESLLHYVHAVLESLDEQHAITEQELLLSIMYTLQVGREPMACRVAFCVDTLSQLRNELRSFLDNGEHDAKCYFHINDIAELDGKKQIKLDNFIATTDSLQTLASQWVKGAFVPWQVLYQNEHIYKLSLPFPQLKRQSYWLPNAIASQQSQYPIAANSVMPAPPPVVKNEISKMEPLYVESSETLRGEQVSLENITNKLIGSFAQVMFLDEQDINPNLSFADMNLDSVVGVEWVKEINQTFNTQLKASVLYDNPNVVELSLHIYEQLGMYDNASDSYQEPQVSSTIDNVQALAATDTVDTEKLAFADKSNIALQLKASFAEIMMMSSDEVNVNISFSDIGLDSVIGVEWIKTLNELFGLDLKASCIYDHPTIHQLSEHIATNIQTPEKGFDIEPVYEVPEPQVKAVTPSSTALGKVALISTDIVADLDNKKENAKDYHSQTNSHDFGTIDSIRQGLIESFCTTMYMPAEEVLLDVPFSEMGLDSVVGVEWVKQINVLYNAQFKASCLYDFPTINTLCDYIASELGTLTPTCNQSLSNPQISVKPSISLIPTQSIQSLTARVQSSHVEVPAISQSVPKAAQPEPDSQLNDQIAVIGMAGRYPGAENLELFWQNLSAGVNSIQQVPSWRWDVERFYDPKPTPGKVYSKWLGAVDDVECFDPLFFNITPAEAEEMDPQQRIFLQLSYHAFEDAGYSPQSLSNSLCGVYLGIMNCDYTVITSKSGGGLNTTANNNAIAAARIAYFFNLKGPAIPIDTACSSSLVAIHLACQALKNHEIDLALAGGVTLYLVPESFLGMCAAGMLAKDGQCKTFDNAADGFVPGEGAGAVVLKRLAQAQTDRDNIQGIILASAINQDGKTNGITSPSVKSQTELTFQLYKRYNIDPSTITYAEMHGTGTRLGDPIELEALCSAFNKYTEKQNYCAIGSVKTNIGHTSGAAGVASIHKVLMSMRYKQLAPSLNFNEPNDHFDFANSPFYVNTQLRKWQVNEGSKRRACVSSFGFSGTNAHIVLQEPPQTDGAVQHLSKPSLIVLSAQHPEQLITIANNLIAWLGNRANISLGDVAHTLQVGRNAMACRVAIVTNSITQLLERLALYVSIKDNIRLQQNDIFTGKGIKNQVVKVVQYSTTDIRDVAKSWVQGNSVIWPTLNDSGATQKISLPGFPFLRDKYWLNVDFDSSVERSANQQVVPVNPPKGLSLSQLQWHTLSEFKADLSYSKQRHIILIDVGQDPVIKQLTTIHDPKVSVHVIKINAGECPHTWGREYAELIDQLLNHFQSFVVNRSVNTEVLLQVVLPELASAWCLSGISAALKSLALEVPEFSAQTIVLSEGEEAPFWLQQLHEVAHYPEALCVKYEEKQPLVRRITCLRDSITVENTLAQAPWQHQGVYWICGGLGGLGLIFARDILDKTDGTAVVILSGRSNFNDDIKNSLSEFGGQVIYRAVDIVEQTSVQGGVDWITAKFGKLNGVLHSAGFNQDALLVNKTRQTWQQLLEPKVEGLINLDQCTAKLNLDLFVAFSSIAAVSGNAGQIDYASANAFMDSYIAIRQQKVRVGERTGLSISINWPYWQHGGMTLNDEYLKNSGLSALSTRQGLIVFYDIVSRGLEQGIVLNLAKSDLPDFLDENAVHSPSERLVNEIDSANLIISSQQMKYQLEQNLKELFMQVTKLKSAQIDTRESFESYGIDSIMITKLNSLLEQHFTQLPKTLFFEFDSISKLTEYFAEHHYDACLNWVGIGSVTAHQATKPDLLPEKLHSKTAQQGAVACEPVAIVGMHAKYPQAANIHEFWQNLRSGIDCVKEISPSRWDIDVFYTPNQREAAFEGKSYSKWGGFLEDFDQFDAQFFKISPKEALNMDPQERLFLSGSWGVLEDAGYSSKTLQDNYAGNVGVFAGITKTGFDLYGPVLWANGGQAFPHTSFSSVANRVSYWFNLNGPSIAVDTMCSSSLTAIHLACESLRRKECQFALAGGVNIYAHPSSYVALSGQQMLSNDGKCKSFAAGGNGFVPGEGVGIVLLKLLSNAIEDGDNVYASIRGTVVNHGGRTNGYTVPNPVAQGKLIAEAVAKSGVDPQHISYIEAHGTGTELGDPIEVSGLCKAFGNAAVDCRIGSIKSNIGHLEAAAGVAGLMKVVLQMQHRTLVPTLHVKQPNPAIDFDKIPFTLQTELAPWDIAQEQNDISAKRLAGLSSFGAGGSNAHAIIEEFEAIDEPDTESSSGPFLVLLSGRDEQGLKWRAEDLLIYLESDACKLNDRDLYAIASTLQLGRDEMEHRWATAVSDLSQLKHNLRALLTDQSDVAECYLGQIGTELTQQLNDDEDTEQMVKSWLRKGKYWRVLKLWVCGMSIDWSLLYLNQKPQRISLPTYRFKEKSIWFEKAQLRNVALKGTVQAGNQAAPSLLHPLVHENISNFFSQQFKSRFNGEEPYFKDHVIGEQSILPAVAYLEMALFSAIRASNKEQSELAGMRFNNVVWMSPILFDKEPLEIITALIPQGENMVYFEVSSPVNNHPHCRGKVSWHNIKPEFIDIKAKEQQSHTQMSQQQCYSMFTAMGVHYGPAHQAIGNLQIGTDYVLAHVKLPQVVTTDAQRYTLHPSILDAAFQAIIGFSVERGPGANVQGQVQGSAVVPFSLDALTVYAPCTEEARILVQRQASPAQSQLEKFNISIANVKGELLVSLTGFNARPISGNGNNQLSSGKTLYFQPNKVRADILDESSNRN</sequence>
<dbReference type="SMART" id="SM00822">
    <property type="entry name" value="PKS_KR"/>
    <property type="match status" value="2"/>
</dbReference>
<keyword evidence="8" id="KW-0808">Transferase</keyword>
<keyword evidence="9" id="KW-0677">Repeat</keyword>
<feature type="active site" description="Proton acceptor; for dehydratase activity" evidence="10">
    <location>
        <position position="3729"/>
    </location>
</feature>
<keyword evidence="5" id="KW-0596">Phosphopantetheine</keyword>
<dbReference type="SUPFAM" id="SSF47336">
    <property type="entry name" value="ACP-like"/>
    <property type="match status" value="5"/>
</dbReference>
<reference evidence="15 16" key="1">
    <citation type="submission" date="2022-07" db="EMBL/GenBank/DDBJ databases">
        <authorList>
            <person name="Criscuolo A."/>
        </authorList>
    </citation>
    <scope>NUCLEOTIDE SEQUENCE [LARGE SCALE GENOMIC DNA]</scope>
    <source>
        <strain evidence="16">CIP 111951</strain>
    </source>
</reference>
<dbReference type="PANTHER" id="PTHR43775:SF37">
    <property type="entry name" value="SI:DKEY-61P9.11"/>
    <property type="match status" value="1"/>
</dbReference>
<gene>
    <name evidence="15" type="primary">acpP_2</name>
    <name evidence="15" type="ORF">PSECIP111951_03987</name>
</gene>
<evidence type="ECO:0000256" key="5">
    <source>
        <dbReference type="ARBA" id="ARBA00022450"/>
    </source>
</evidence>
<dbReference type="CDD" id="cd00833">
    <property type="entry name" value="PKS"/>
    <property type="match status" value="3"/>
</dbReference>
<keyword evidence="6" id="KW-0963">Cytoplasm</keyword>
<feature type="active site" description="Proton donor; for dehydratase activity" evidence="10">
    <location>
        <position position="3895"/>
    </location>
</feature>
<feature type="region of interest" description="N-terminal hotdog fold" evidence="10">
    <location>
        <begin position="1"/>
        <end position="112"/>
    </location>
</feature>
<dbReference type="InterPro" id="IPR049551">
    <property type="entry name" value="PKS_DH_C"/>
</dbReference>
<dbReference type="InterPro" id="IPR006162">
    <property type="entry name" value="Ppantetheine_attach_site"/>
</dbReference>
<feature type="domain" description="Carrier" evidence="12">
    <location>
        <begin position="302"/>
        <end position="379"/>
    </location>
</feature>
<name>A0ABN8URL4_9GAMM</name>
<feature type="region of interest" description="Disordered" evidence="11">
    <location>
        <begin position="281"/>
        <end position="303"/>
    </location>
</feature>
<dbReference type="PROSITE" id="PS52004">
    <property type="entry name" value="KS3_2"/>
    <property type="match status" value="3"/>
</dbReference>
<dbReference type="EMBL" id="CAMAPD010000030">
    <property type="protein sequence ID" value="CAH9068039.1"/>
    <property type="molecule type" value="Genomic_DNA"/>
</dbReference>
<dbReference type="InterPro" id="IPR050091">
    <property type="entry name" value="PKS_NRPS_Biosynth_Enz"/>
</dbReference>
<evidence type="ECO:0000256" key="1">
    <source>
        <dbReference type="ARBA" id="ARBA00004496"/>
    </source>
</evidence>
<dbReference type="Pfam" id="PF00550">
    <property type="entry name" value="PP-binding"/>
    <property type="match status" value="5"/>
</dbReference>
<evidence type="ECO:0000313" key="15">
    <source>
        <dbReference type="EMBL" id="CAH9068039.1"/>
    </source>
</evidence>
<dbReference type="InterPro" id="IPR014031">
    <property type="entry name" value="Ketoacyl_synth_C"/>
</dbReference>
<dbReference type="InterPro" id="IPR042104">
    <property type="entry name" value="PKS_dehydratase_sf"/>
</dbReference>
<feature type="domain" description="Carrier" evidence="12">
    <location>
        <begin position="1621"/>
        <end position="1698"/>
    </location>
</feature>
<feature type="domain" description="PKS/mFAS DH" evidence="14">
    <location>
        <begin position="1"/>
        <end position="284"/>
    </location>
</feature>
<dbReference type="Pfam" id="PF21089">
    <property type="entry name" value="PKS_DH_N"/>
    <property type="match status" value="2"/>
</dbReference>
<evidence type="ECO:0000259" key="13">
    <source>
        <dbReference type="PROSITE" id="PS52004"/>
    </source>
</evidence>
<evidence type="ECO:0000256" key="8">
    <source>
        <dbReference type="ARBA" id="ARBA00022679"/>
    </source>
</evidence>
<comment type="subcellular location">
    <subcellularLocation>
        <location evidence="1">Cytoplasm</location>
    </subcellularLocation>
</comment>
<dbReference type="InterPro" id="IPR054514">
    <property type="entry name" value="RhiE-like_linker"/>
</dbReference>
<feature type="active site" description="Proton acceptor; for dehydratase activity" evidence="10">
    <location>
        <position position="22"/>
    </location>
</feature>
<dbReference type="InterPro" id="IPR032821">
    <property type="entry name" value="PKS_assoc"/>
</dbReference>
<dbReference type="InterPro" id="IPR016039">
    <property type="entry name" value="Thiolase-like"/>
</dbReference>
<proteinExistence type="inferred from homology"/>
<feature type="domain" description="Carrier" evidence="12">
    <location>
        <begin position="1505"/>
        <end position="1582"/>
    </location>
</feature>
<comment type="pathway">
    <text evidence="2">Antibiotic biosynthesis.</text>
</comment>
<dbReference type="InterPro" id="IPR036291">
    <property type="entry name" value="NAD(P)-bd_dom_sf"/>
</dbReference>
<dbReference type="Pfam" id="PF14765">
    <property type="entry name" value="PS-DH"/>
    <property type="match status" value="2"/>
</dbReference>
<feature type="domain" description="Ketosynthase family 3 (KS3)" evidence="13">
    <location>
        <begin position="859"/>
        <end position="1288"/>
    </location>
</feature>
<dbReference type="PROSITE" id="PS52019">
    <property type="entry name" value="PKS_MFAS_DH"/>
    <property type="match status" value="2"/>
</dbReference>
<dbReference type="InterPro" id="IPR009081">
    <property type="entry name" value="PP-bd_ACP"/>
</dbReference>
<feature type="domain" description="Ketosynthase family 3 (KS3)" evidence="13">
    <location>
        <begin position="3073"/>
        <end position="3505"/>
    </location>
</feature>
<evidence type="ECO:0000256" key="10">
    <source>
        <dbReference type="PROSITE-ProRule" id="PRU01363"/>
    </source>
</evidence>
<dbReference type="Proteomes" id="UP001152485">
    <property type="component" value="Unassembled WGS sequence"/>
</dbReference>
<evidence type="ECO:0000256" key="2">
    <source>
        <dbReference type="ARBA" id="ARBA00004792"/>
    </source>
</evidence>
<dbReference type="Gene3D" id="3.40.47.10">
    <property type="match status" value="3"/>
</dbReference>
<dbReference type="InterPro" id="IPR013968">
    <property type="entry name" value="PKS_KR"/>
</dbReference>
<evidence type="ECO:0000256" key="4">
    <source>
        <dbReference type="ARBA" id="ARBA00006484"/>
    </source>
</evidence>
<dbReference type="Gene3D" id="1.10.1200.10">
    <property type="entry name" value="ACP-like"/>
    <property type="match status" value="5"/>
</dbReference>